<feature type="signal peptide" evidence="1">
    <location>
        <begin position="1"/>
        <end position="23"/>
    </location>
</feature>
<keyword evidence="1" id="KW-0732">Signal</keyword>
<keyword evidence="3" id="KW-1185">Reference proteome</keyword>
<sequence>MRKKIFLFLLSMSIILSFTTCLAAQPQKVAILPVITPGYIKLDQAYERQITQALKRKFHTSLASLVPVFELLPADTIQTDYTAIQTHNGKPVLDKALLQAMAAATQADIVIAAEVTSFRALTHRTWDNEEVQETDVALHIASYQKSSDSFLTVRDRQTYRGTFLLSGRPDYILDDLLYRLLNKLPNYQQ</sequence>
<evidence type="ECO:0000313" key="2">
    <source>
        <dbReference type="EMBL" id="SEO86994.1"/>
    </source>
</evidence>
<accession>A0A1H8T8X1</accession>
<dbReference type="AlphaFoldDB" id="A0A1H8T8X1"/>
<dbReference type="OrthoDB" id="1682138at2"/>
<dbReference type="Proteomes" id="UP000198847">
    <property type="component" value="Unassembled WGS sequence"/>
</dbReference>
<dbReference type="RefSeq" id="WP_091745139.1">
    <property type="nucleotide sequence ID" value="NZ_FODY01000006.1"/>
</dbReference>
<dbReference type="EMBL" id="FODY01000006">
    <property type="protein sequence ID" value="SEO86994.1"/>
    <property type="molecule type" value="Genomic_DNA"/>
</dbReference>
<proteinExistence type="predicted"/>
<evidence type="ECO:0000256" key="1">
    <source>
        <dbReference type="SAM" id="SignalP"/>
    </source>
</evidence>
<organism evidence="2 3">
    <name type="scientific">Propionispora vibrioides</name>
    <dbReference type="NCBI Taxonomy" id="112903"/>
    <lineage>
        <taxon>Bacteria</taxon>
        <taxon>Bacillati</taxon>
        <taxon>Bacillota</taxon>
        <taxon>Negativicutes</taxon>
        <taxon>Selenomonadales</taxon>
        <taxon>Sporomusaceae</taxon>
        <taxon>Propionispora</taxon>
    </lineage>
</organism>
<protein>
    <submittedName>
        <fullName evidence="2">Uncharacterized protein</fullName>
    </submittedName>
</protein>
<reference evidence="2 3" key="1">
    <citation type="submission" date="2016-10" db="EMBL/GenBank/DDBJ databases">
        <authorList>
            <person name="de Groot N.N."/>
        </authorList>
    </citation>
    <scope>NUCLEOTIDE SEQUENCE [LARGE SCALE GENOMIC DNA]</scope>
    <source>
        <strain evidence="2 3">DSM 13305</strain>
    </source>
</reference>
<evidence type="ECO:0000313" key="3">
    <source>
        <dbReference type="Proteomes" id="UP000198847"/>
    </source>
</evidence>
<feature type="chain" id="PRO_5039517300" evidence="1">
    <location>
        <begin position="24"/>
        <end position="189"/>
    </location>
</feature>
<gene>
    <name evidence="2" type="ORF">SAMN04490178_10657</name>
</gene>
<name>A0A1H8T8X1_9FIRM</name>